<evidence type="ECO:0000256" key="2">
    <source>
        <dbReference type="ARBA" id="ARBA00023125"/>
    </source>
</evidence>
<dbReference type="SMART" id="SM00345">
    <property type="entry name" value="HTH_GNTR"/>
    <property type="match status" value="1"/>
</dbReference>
<dbReference type="InterPro" id="IPR036388">
    <property type="entry name" value="WH-like_DNA-bd_sf"/>
</dbReference>
<organism evidence="6 7">
    <name type="scientific">Actinomyces howellii</name>
    <dbReference type="NCBI Taxonomy" id="52771"/>
    <lineage>
        <taxon>Bacteria</taxon>
        <taxon>Bacillati</taxon>
        <taxon>Actinomycetota</taxon>
        <taxon>Actinomycetes</taxon>
        <taxon>Actinomycetales</taxon>
        <taxon>Actinomycetaceae</taxon>
        <taxon>Actinomyces</taxon>
    </lineage>
</organism>
<dbReference type="AlphaFoldDB" id="A0A448HK27"/>
<dbReference type="EMBL" id="LR134350">
    <property type="protein sequence ID" value="VEG30056.1"/>
    <property type="molecule type" value="Genomic_DNA"/>
</dbReference>
<gene>
    <name evidence="6" type="primary">yvoA_2</name>
    <name evidence="6" type="ORF">NCTC11636_02531</name>
</gene>
<keyword evidence="3" id="KW-0804">Transcription</keyword>
<protein>
    <submittedName>
        <fullName evidence="6">HTH-type transcriptional repressor yvoA</fullName>
    </submittedName>
</protein>
<dbReference type="InterPro" id="IPR036390">
    <property type="entry name" value="WH_DNA-bd_sf"/>
</dbReference>
<reference evidence="6 7" key="1">
    <citation type="submission" date="2018-12" db="EMBL/GenBank/DDBJ databases">
        <authorList>
            <consortium name="Pathogen Informatics"/>
        </authorList>
    </citation>
    <scope>NUCLEOTIDE SEQUENCE [LARGE SCALE GENOMIC DNA]</scope>
    <source>
        <strain evidence="6 7">NCTC11636</strain>
    </source>
</reference>
<name>A0A448HK27_9ACTO</name>
<dbReference type="SUPFAM" id="SSF46785">
    <property type="entry name" value="Winged helix' DNA-binding domain"/>
    <property type="match status" value="1"/>
</dbReference>
<keyword evidence="1" id="KW-0805">Transcription regulation</keyword>
<dbReference type="InterPro" id="IPR000524">
    <property type="entry name" value="Tscrpt_reg_HTH_GntR"/>
</dbReference>
<proteinExistence type="predicted"/>
<evidence type="ECO:0000256" key="1">
    <source>
        <dbReference type="ARBA" id="ARBA00023015"/>
    </source>
</evidence>
<dbReference type="Gene3D" id="1.10.10.10">
    <property type="entry name" value="Winged helix-like DNA-binding domain superfamily/Winged helix DNA-binding domain"/>
    <property type="match status" value="1"/>
</dbReference>
<sequence>MSAYVPVRGAEGREVSQTRGMTTSARLRISLDSSSPEPVFSQICSAISSEVTFGRLQPGMRLPTTRALAAELQVAVNTVAKVYRELEIAGFVEGRGRQGTFIVDQSGTAGEREALRFTTSMRDLGLTREQALALVERAWG</sequence>
<accession>A0A448HK27</accession>
<feature type="domain" description="HTH gntR-type" evidence="5">
    <location>
        <begin position="37"/>
        <end position="105"/>
    </location>
</feature>
<dbReference type="GO" id="GO:0003677">
    <property type="term" value="F:DNA binding"/>
    <property type="evidence" value="ECO:0007669"/>
    <property type="project" value="UniProtKB-KW"/>
</dbReference>
<evidence type="ECO:0000256" key="4">
    <source>
        <dbReference type="SAM" id="MobiDB-lite"/>
    </source>
</evidence>
<dbReference type="CDD" id="cd07377">
    <property type="entry name" value="WHTH_GntR"/>
    <property type="match status" value="1"/>
</dbReference>
<evidence type="ECO:0000259" key="5">
    <source>
        <dbReference type="PROSITE" id="PS50949"/>
    </source>
</evidence>
<dbReference type="PANTHER" id="PTHR38445:SF9">
    <property type="entry name" value="HTH-TYPE TRANSCRIPTIONAL REPRESSOR YTRA"/>
    <property type="match status" value="1"/>
</dbReference>
<evidence type="ECO:0000313" key="7">
    <source>
        <dbReference type="Proteomes" id="UP000266895"/>
    </source>
</evidence>
<dbReference type="GO" id="GO:0003700">
    <property type="term" value="F:DNA-binding transcription factor activity"/>
    <property type="evidence" value="ECO:0007669"/>
    <property type="project" value="InterPro"/>
</dbReference>
<dbReference type="PANTHER" id="PTHR38445">
    <property type="entry name" value="HTH-TYPE TRANSCRIPTIONAL REPRESSOR YTRA"/>
    <property type="match status" value="1"/>
</dbReference>
<dbReference type="Pfam" id="PF00392">
    <property type="entry name" value="GntR"/>
    <property type="match status" value="1"/>
</dbReference>
<dbReference type="PROSITE" id="PS50949">
    <property type="entry name" value="HTH_GNTR"/>
    <property type="match status" value="1"/>
</dbReference>
<dbReference type="KEGG" id="ahw:NCTC11636_02531"/>
<keyword evidence="7" id="KW-1185">Reference proteome</keyword>
<keyword evidence="2" id="KW-0238">DNA-binding</keyword>
<dbReference type="Proteomes" id="UP000266895">
    <property type="component" value="Chromosome"/>
</dbReference>
<evidence type="ECO:0000256" key="3">
    <source>
        <dbReference type="ARBA" id="ARBA00023163"/>
    </source>
</evidence>
<evidence type="ECO:0000313" key="6">
    <source>
        <dbReference type="EMBL" id="VEG30056.1"/>
    </source>
</evidence>
<feature type="region of interest" description="Disordered" evidence="4">
    <location>
        <begin position="1"/>
        <end position="21"/>
    </location>
</feature>